<name>A0A229S7P6_AMYAL</name>
<dbReference type="Gene3D" id="1.25.40.10">
    <property type="entry name" value="Tetratricopeptide repeat domain"/>
    <property type="match status" value="1"/>
</dbReference>
<dbReference type="AlphaFoldDB" id="A0A229S7P6"/>
<dbReference type="Pfam" id="PF13424">
    <property type="entry name" value="TPR_12"/>
    <property type="match status" value="2"/>
</dbReference>
<keyword evidence="2" id="KW-1185">Reference proteome</keyword>
<dbReference type="InterPro" id="IPR019734">
    <property type="entry name" value="TPR_rpt"/>
</dbReference>
<dbReference type="PRINTS" id="PR00364">
    <property type="entry name" value="DISEASERSIST"/>
</dbReference>
<protein>
    <submittedName>
        <fullName evidence="1">Uncharacterized protein</fullName>
    </submittedName>
</protein>
<dbReference type="InterPro" id="IPR027417">
    <property type="entry name" value="P-loop_NTPase"/>
</dbReference>
<dbReference type="SUPFAM" id="SSF52540">
    <property type="entry name" value="P-loop containing nucleoside triphosphate hydrolases"/>
    <property type="match status" value="1"/>
</dbReference>
<gene>
    <name evidence="1" type="ORF">CFP75_02120</name>
</gene>
<reference evidence="1 2" key="1">
    <citation type="submission" date="2017-07" db="EMBL/GenBank/DDBJ databases">
        <title>Amycolatopsis alba DSM 44262 Genome sequencing and assembly.</title>
        <authorList>
            <person name="Kaur N."/>
            <person name="Mayilraj S."/>
        </authorList>
    </citation>
    <scope>NUCLEOTIDE SEQUENCE [LARGE SCALE GENOMIC DNA]</scope>
    <source>
        <strain evidence="1 2">DSM 44262</strain>
    </source>
</reference>
<comment type="caution">
    <text evidence="1">The sequence shown here is derived from an EMBL/GenBank/DDBJ whole genome shotgun (WGS) entry which is preliminary data.</text>
</comment>
<proteinExistence type="predicted"/>
<dbReference type="GO" id="GO:0043531">
    <property type="term" value="F:ADP binding"/>
    <property type="evidence" value="ECO:0007669"/>
    <property type="project" value="InterPro"/>
</dbReference>
<sequence length="847" mass="94045">MRDGLYRALPQALGNVGVTWTECDHEDRGDGVLVAIPPTVAKSVLVEVFPDELAAALLEHNRAHVAEEQIKLRVALHAGEVHYDDHGVTGESVNLAFRLLDAPALKDVLARSVGVLAFITSSWFFDEVVQHSRADNRDMYYRATVEIKETKTVGWICLPDVPRSPLSVPSEVPLETGRIPAPRQLPAHTPYFVGREHELAQLTTSLDIAGQESGTVVITAIDGTAGIGKTALALHWAHKAKGRFPDGQLHINLRGFDLAAPIDPGDALAGFLHALGVDAQAIPAELDAQAALYRSVLAGRRVLVLLDNARGSEQVRPLLPGSPTCAVIITSRNRLEGLTMTEGAHRVTLDLLPAHDAIALLAKRIGRHRLDTEPDMTMKLVNMCARLPLALNIAAARANPHPKLSVSQLVEELRSERDRLDSLDLGDTDLNLRVVFSRSYTMLPSDSARMFRLLGLHPGPDINHHACAAIAGLSPGPARVLLRELRNAHLIEEHTPNRFRFHDLLRFYAAEQAEREPDPVRTIAEQRFLDHYLYTSLAANRRIDPSRPRLAGADPNPDARALSFPDYGSAWRWFDAERHVLIAAIDYAYSHGWHGHAWQLPWAIAVFLQRQGLYHLYATTQSIAASAADQLDDRHAYATAARHLANAHVRLGNYTEARKYGQHALDTCREIGDRYSQARSHHVLATSYSWEGSYHDARHHYLEAIALFREIDHRGGQADTLSWLGRTHSQLGDYNQAVHCCQLALALCREVGDHHAEATCLDSLGYAFHHLDSHDKAVSNYHESLALFRRLGDHYYEATTLLHLADTHRAMRNHQPAQEALLAALTIFERLHHPFAERARNALTELG</sequence>
<dbReference type="SUPFAM" id="SSF55073">
    <property type="entry name" value="Nucleotide cyclase"/>
    <property type="match status" value="1"/>
</dbReference>
<dbReference type="SMART" id="SM00028">
    <property type="entry name" value="TPR"/>
    <property type="match status" value="5"/>
</dbReference>
<dbReference type="RefSeq" id="WP_020630131.1">
    <property type="nucleotide sequence ID" value="NZ_KB913032.1"/>
</dbReference>
<dbReference type="EMBL" id="NMQU01000008">
    <property type="protein sequence ID" value="OXM54957.1"/>
    <property type="molecule type" value="Genomic_DNA"/>
</dbReference>
<accession>A0A229S7P6</accession>
<dbReference type="Gene3D" id="3.30.70.1230">
    <property type="entry name" value="Nucleotide cyclase"/>
    <property type="match status" value="1"/>
</dbReference>
<dbReference type="InterPro" id="IPR029787">
    <property type="entry name" value="Nucleotide_cyclase"/>
</dbReference>
<dbReference type="PANTHER" id="PTHR47691:SF3">
    <property type="entry name" value="HTH-TYPE TRANSCRIPTIONAL REGULATOR RV0890C-RELATED"/>
    <property type="match status" value="1"/>
</dbReference>
<dbReference type="Proteomes" id="UP000215563">
    <property type="component" value="Unassembled WGS sequence"/>
</dbReference>
<dbReference type="PANTHER" id="PTHR47691">
    <property type="entry name" value="REGULATOR-RELATED"/>
    <property type="match status" value="1"/>
</dbReference>
<dbReference type="InterPro" id="IPR011990">
    <property type="entry name" value="TPR-like_helical_dom_sf"/>
</dbReference>
<dbReference type="Gene3D" id="3.40.50.300">
    <property type="entry name" value="P-loop containing nucleotide triphosphate hydrolases"/>
    <property type="match status" value="1"/>
</dbReference>
<evidence type="ECO:0000313" key="1">
    <source>
        <dbReference type="EMBL" id="OXM54957.1"/>
    </source>
</evidence>
<organism evidence="1 2">
    <name type="scientific">Amycolatopsis alba DSM 44262</name>
    <dbReference type="NCBI Taxonomy" id="1125972"/>
    <lineage>
        <taxon>Bacteria</taxon>
        <taxon>Bacillati</taxon>
        <taxon>Actinomycetota</taxon>
        <taxon>Actinomycetes</taxon>
        <taxon>Pseudonocardiales</taxon>
        <taxon>Pseudonocardiaceae</taxon>
        <taxon>Amycolatopsis</taxon>
    </lineage>
</organism>
<dbReference type="SUPFAM" id="SSF48452">
    <property type="entry name" value="TPR-like"/>
    <property type="match status" value="2"/>
</dbReference>
<evidence type="ECO:0000313" key="2">
    <source>
        <dbReference type="Proteomes" id="UP000215563"/>
    </source>
</evidence>